<evidence type="ECO:0000313" key="2">
    <source>
        <dbReference type="EMBL" id="HIW00509.1"/>
    </source>
</evidence>
<dbReference type="InterPro" id="IPR059232">
    <property type="entry name" value="Porin_put"/>
</dbReference>
<dbReference type="Proteomes" id="UP000886752">
    <property type="component" value="Unassembled WGS sequence"/>
</dbReference>
<dbReference type="EMBL" id="DXHV01000053">
    <property type="protein sequence ID" value="HIW00509.1"/>
    <property type="molecule type" value="Genomic_DNA"/>
</dbReference>
<proteinExistence type="predicted"/>
<name>A0A9D1PXE2_9BACT</name>
<protein>
    <submittedName>
        <fullName evidence="2">Outer membrane homotrimeric porin</fullName>
    </submittedName>
</protein>
<keyword evidence="1" id="KW-0732">Signal</keyword>
<gene>
    <name evidence="2" type="ORF">H9894_04895</name>
</gene>
<evidence type="ECO:0000313" key="3">
    <source>
        <dbReference type="Proteomes" id="UP000886752"/>
    </source>
</evidence>
<accession>A0A9D1PXE2</accession>
<sequence length="508" mass="56169">MKKRLTTLLLAAGLLCGAYSTAQAIDFKAKGIWISMFEYGNGGSFVKEDRQGRKVNGWGRWGEDEFEAKSRVRLQLDAVASESLSGTVYFEMGAFAWGQARKGGALGGDGTIVKIKHAYLDWVVPNTEIKVRMGLQRIFLPDYSSEASQVLDGDMTGVTVSAPLTENVGLTAFWARPFNDNWGGSDTRPQNYLDNVDLFGLTVPLTFDGFRVTPWAMIGMVGSNAGRSDANYYDAGWLAGLSPAAYLNDGRDNSRAYGTAFWAGLTGEVTAADPFRLAWSFNYGTFSSGEKALDREGWHASLLAEYKLDWGTPGIYGWYSSGDDGNIKNGSERMPSLDYNNESTSGFSGFGQLGTWTIGRDAVLGYNFSGTWGVGFRLKDMSFLENLKHTFRVNLYNGTNDAEMARHIKTGAANVHVPSTGDSTGDFYNANPYGIYLTEKDYAMEFGLMTTYQVYENLRILVEANYIALWLDQSSDVWGGYSDGEGHWYKANSVEDCWNVNVSFIYRF</sequence>
<dbReference type="NCBIfam" id="NF033939">
    <property type="entry name" value="DESULF_POR1"/>
    <property type="match status" value="1"/>
</dbReference>
<evidence type="ECO:0000256" key="1">
    <source>
        <dbReference type="SAM" id="SignalP"/>
    </source>
</evidence>
<dbReference type="AlphaFoldDB" id="A0A9D1PXE2"/>
<feature type="signal peptide" evidence="1">
    <location>
        <begin position="1"/>
        <end position="24"/>
    </location>
</feature>
<feature type="chain" id="PRO_5038714875" evidence="1">
    <location>
        <begin position="25"/>
        <end position="508"/>
    </location>
</feature>
<reference evidence="2" key="1">
    <citation type="journal article" date="2021" name="PeerJ">
        <title>Extensive microbial diversity within the chicken gut microbiome revealed by metagenomics and culture.</title>
        <authorList>
            <person name="Gilroy R."/>
            <person name="Ravi A."/>
            <person name="Getino M."/>
            <person name="Pursley I."/>
            <person name="Horton D.L."/>
            <person name="Alikhan N.F."/>
            <person name="Baker D."/>
            <person name="Gharbi K."/>
            <person name="Hall N."/>
            <person name="Watson M."/>
            <person name="Adriaenssens E.M."/>
            <person name="Foster-Nyarko E."/>
            <person name="Jarju S."/>
            <person name="Secka A."/>
            <person name="Antonio M."/>
            <person name="Oren A."/>
            <person name="Chaudhuri R.R."/>
            <person name="La Ragione R."/>
            <person name="Hildebrand F."/>
            <person name="Pallen M.J."/>
        </authorList>
    </citation>
    <scope>NUCLEOTIDE SEQUENCE</scope>
    <source>
        <strain evidence="2">ChiHecec2B26-446</strain>
    </source>
</reference>
<organism evidence="2 3">
    <name type="scientific">Candidatus Desulfovibrio intestinipullorum</name>
    <dbReference type="NCBI Taxonomy" id="2838536"/>
    <lineage>
        <taxon>Bacteria</taxon>
        <taxon>Pseudomonadati</taxon>
        <taxon>Thermodesulfobacteriota</taxon>
        <taxon>Desulfovibrionia</taxon>
        <taxon>Desulfovibrionales</taxon>
        <taxon>Desulfovibrionaceae</taxon>
        <taxon>Desulfovibrio</taxon>
    </lineage>
</organism>
<reference evidence="2" key="2">
    <citation type="submission" date="2021-04" db="EMBL/GenBank/DDBJ databases">
        <authorList>
            <person name="Gilroy R."/>
        </authorList>
    </citation>
    <scope>NUCLEOTIDE SEQUENCE</scope>
    <source>
        <strain evidence="2">ChiHecec2B26-446</strain>
    </source>
</reference>
<comment type="caution">
    <text evidence="2">The sequence shown here is derived from an EMBL/GenBank/DDBJ whole genome shotgun (WGS) entry which is preliminary data.</text>
</comment>